<evidence type="ECO:0000313" key="1">
    <source>
        <dbReference type="EMBL" id="KIW94644.1"/>
    </source>
</evidence>
<protein>
    <submittedName>
        <fullName evidence="1">Uncharacterized protein</fullName>
    </submittedName>
</protein>
<organism evidence="1 2">
    <name type="scientific">Cladophialophora bantiana (strain ATCC 10958 / CBS 173.52 / CDC B-1940 / NIH 8579)</name>
    <name type="common">Xylohypha bantiana</name>
    <dbReference type="NCBI Taxonomy" id="1442370"/>
    <lineage>
        <taxon>Eukaryota</taxon>
        <taxon>Fungi</taxon>
        <taxon>Dikarya</taxon>
        <taxon>Ascomycota</taxon>
        <taxon>Pezizomycotina</taxon>
        <taxon>Eurotiomycetes</taxon>
        <taxon>Chaetothyriomycetidae</taxon>
        <taxon>Chaetothyriales</taxon>
        <taxon>Herpotrichiellaceae</taxon>
        <taxon>Cladophialophora</taxon>
    </lineage>
</organism>
<keyword evidence="2" id="KW-1185">Reference proteome</keyword>
<proteinExistence type="predicted"/>
<dbReference type="Proteomes" id="UP000053789">
    <property type="component" value="Unassembled WGS sequence"/>
</dbReference>
<sequence>MGPDALAVESHQLGGTIKEIAIFLNNQRPGTFRTRKLKGGWEGWLQVELDSALDTALGMNYKVSSEQTIFNGSNQMVDIGAEPLAGPGATLPCAGIELKVESAYQTGSQRTLPRRLQADIEMCIKGP</sequence>
<accession>A0A0D2ID09</accession>
<dbReference type="EMBL" id="KN846985">
    <property type="protein sequence ID" value="KIW94644.1"/>
    <property type="molecule type" value="Genomic_DNA"/>
</dbReference>
<name>A0A0D2ID09_CLAB1</name>
<dbReference type="AlphaFoldDB" id="A0A0D2ID09"/>
<dbReference type="GeneID" id="27697548"/>
<reference evidence="1" key="1">
    <citation type="submission" date="2015-01" db="EMBL/GenBank/DDBJ databases">
        <title>The Genome Sequence of Cladophialophora bantiana CBS 173.52.</title>
        <authorList>
            <consortium name="The Broad Institute Genomics Platform"/>
            <person name="Cuomo C."/>
            <person name="de Hoog S."/>
            <person name="Gorbushina A."/>
            <person name="Stielow B."/>
            <person name="Teixiera M."/>
            <person name="Abouelleil A."/>
            <person name="Chapman S.B."/>
            <person name="Priest M."/>
            <person name="Young S.K."/>
            <person name="Wortman J."/>
            <person name="Nusbaum C."/>
            <person name="Birren B."/>
        </authorList>
    </citation>
    <scope>NUCLEOTIDE SEQUENCE [LARGE SCALE GENOMIC DNA]</scope>
    <source>
        <strain evidence="1">CBS 173.52</strain>
    </source>
</reference>
<evidence type="ECO:0000313" key="2">
    <source>
        <dbReference type="Proteomes" id="UP000053789"/>
    </source>
</evidence>
<dbReference type="VEuPathDB" id="FungiDB:Z519_04620"/>
<gene>
    <name evidence="1" type="ORF">Z519_04620</name>
</gene>
<dbReference type="RefSeq" id="XP_016621313.1">
    <property type="nucleotide sequence ID" value="XM_016762366.1"/>
</dbReference>
<dbReference type="OrthoDB" id="4398476at2759"/>
<dbReference type="HOGENOM" id="CLU_1970293_0_0_1"/>